<dbReference type="EMBL" id="BPLF01000002">
    <property type="protein sequence ID" value="GIX62438.1"/>
    <property type="molecule type" value="Genomic_DNA"/>
</dbReference>
<protein>
    <submittedName>
        <fullName evidence="2">DNA repair protein, putative</fullName>
    </submittedName>
</protein>
<gene>
    <name evidence="2" type="ORF">BcabD6B2_18730</name>
</gene>
<sequence>MRRRINDDEVGTVEGGIDAGAETHPGLYAPPGRDARGREGDAVPTSALPDDAAAKNIETDVRAVGRPESDHYEVRQGGLLRSVHKRSRLSSVEGAVQRLAEGKRVQKRVDLRKGNVNRSYAATNVAAEKSDVGQHVLSSLASLESLNVVLQPAPTLVVIQARKGHLEVNERGKLGEHEVESALAQMVAVSTLLGRQLRLVLAKSFQSLATCRLLRVVRNVLEAQRPVGKLSLRRESRSGGGTDDIRGSLAEGVVRGRLLLVGVEVLGGQRPVRLDGLDDGEVVAGGGGVGRFSGQGGLVGRGGRAAGGLLRVAEGDGELASALEAVLADGKYLLDALALLVGLADPAHAADRRVEPDAADLRVELAAPDVGLAQRVGHGSTGAEDLVVLAEALGHGLGEVLLAVGVGTLHGVPLAGVVGDAEGRLAAGERVRAAMDAALALRRALGGIEVELGLAVAGQRRPLAVLLVSGDQLGLDAAQLRLGRDDHRLRELLALLGAARGVHGGGVVDSDRHRDWLLVRVAAEVHAVLRPHLLHVHIDQRAVRERRKVVLVRGGGAHLDCQGHGHLQVGFAAGAFRGPLRRDPLLGALQRHLLLLHDPQLLLQLLARPHVERQRLVPHGGAEVICRRRRSGRHGHALLAVDLLPRHFVVHRVVGLELVGRAREGQLLRGGWLFLHHPHAHQTGAGETLALRSAVSHSAAELNVSFTHCGR</sequence>
<name>A0AAV4LR28_BABCB</name>
<evidence type="ECO:0000256" key="1">
    <source>
        <dbReference type="SAM" id="MobiDB-lite"/>
    </source>
</evidence>
<dbReference type="Proteomes" id="UP001497744">
    <property type="component" value="Unassembled WGS sequence"/>
</dbReference>
<reference evidence="2 3" key="1">
    <citation type="submission" date="2021-06" db="EMBL/GenBank/DDBJ databases">
        <title>Genome sequence of Babesia caballi.</title>
        <authorList>
            <person name="Yamagishi J."/>
            <person name="Kidaka T."/>
            <person name="Ochi A."/>
        </authorList>
    </citation>
    <scope>NUCLEOTIDE SEQUENCE [LARGE SCALE GENOMIC DNA]</scope>
    <source>
        <strain evidence="2">USDA-D6B2</strain>
    </source>
</reference>
<accession>A0AAV4LR28</accession>
<dbReference type="GeneID" id="94193919"/>
<organism evidence="2 3">
    <name type="scientific">Babesia caballi</name>
    <dbReference type="NCBI Taxonomy" id="5871"/>
    <lineage>
        <taxon>Eukaryota</taxon>
        <taxon>Sar</taxon>
        <taxon>Alveolata</taxon>
        <taxon>Apicomplexa</taxon>
        <taxon>Aconoidasida</taxon>
        <taxon>Piroplasmida</taxon>
        <taxon>Babesiidae</taxon>
        <taxon>Babesia</taxon>
    </lineage>
</organism>
<keyword evidence="3" id="KW-1185">Reference proteome</keyword>
<proteinExistence type="predicted"/>
<evidence type="ECO:0000313" key="3">
    <source>
        <dbReference type="Proteomes" id="UP001497744"/>
    </source>
</evidence>
<feature type="region of interest" description="Disordered" evidence="1">
    <location>
        <begin position="1"/>
        <end position="48"/>
    </location>
</feature>
<evidence type="ECO:0000313" key="2">
    <source>
        <dbReference type="EMBL" id="GIX62438.1"/>
    </source>
</evidence>
<comment type="caution">
    <text evidence="2">The sequence shown here is derived from an EMBL/GenBank/DDBJ whole genome shotgun (WGS) entry which is preliminary data.</text>
</comment>
<dbReference type="AlphaFoldDB" id="A0AAV4LR28"/>
<dbReference type="RefSeq" id="XP_067714507.1">
    <property type="nucleotide sequence ID" value="XM_067858406.1"/>
</dbReference>